<organism evidence="8 9">
    <name type="scientific">Geothrix limicola</name>
    <dbReference type="NCBI Taxonomy" id="2927978"/>
    <lineage>
        <taxon>Bacteria</taxon>
        <taxon>Pseudomonadati</taxon>
        <taxon>Acidobacteriota</taxon>
        <taxon>Holophagae</taxon>
        <taxon>Holophagales</taxon>
        <taxon>Holophagaceae</taxon>
        <taxon>Geothrix</taxon>
    </lineage>
</organism>
<keyword evidence="9" id="KW-1185">Reference proteome</keyword>
<evidence type="ECO:0000256" key="6">
    <source>
        <dbReference type="SAM" id="MobiDB-lite"/>
    </source>
</evidence>
<dbReference type="Pfam" id="PF00155">
    <property type="entry name" value="Aminotran_1_2"/>
    <property type="match status" value="1"/>
</dbReference>
<dbReference type="SUPFAM" id="SSF46785">
    <property type="entry name" value="Winged helix' DNA-binding domain"/>
    <property type="match status" value="1"/>
</dbReference>
<evidence type="ECO:0000313" key="9">
    <source>
        <dbReference type="Proteomes" id="UP001165069"/>
    </source>
</evidence>
<sequence>MRPWTFPVALQSGPESGPRNPVFQQIAQAIRGDIRRGRLRPGDPLPGSRSLAQTLGVHRNTVLAAYRELEAEGWIHSEQRTTRVAGDLPEGPSPNRRRGTRADEGPGYDLEGPNSAPSQLRALEHPAHLLSFGGGLPDLRLVPTDLLARAYRRALEEPSLLGYGDAHGEPRLRTALARLLSEMRGLAVTADRVLITAGSQGALDLVARTLIRPGDRVAVEDPGYPTAWTTLRAAGAELVPVPVDEAGLRVEALEKALQSGPLRAVYLTPHHQFPTTVTMGAARRLRLLDLARQHRLAILEDDYDNEFHFDGRPVLPLAGDDPGGVVIYLGTLSKILAPGLRIGFISGPRPLVDTLAARRAAADGQGDPALQRVAAELLEEGLLQRHARKMRRTYLSRRTALAGALDRHLAGIASFDLPPGGMSLWLRVDPAVDVEHWAQRAQQAGIAVYTGRRFDFHDRPRPNLRLGFSSLDERELEEAVRRLARALPC</sequence>
<dbReference type="InterPro" id="IPR004839">
    <property type="entry name" value="Aminotransferase_I/II_large"/>
</dbReference>
<evidence type="ECO:0000256" key="5">
    <source>
        <dbReference type="ARBA" id="ARBA00023163"/>
    </source>
</evidence>
<protein>
    <submittedName>
        <fullName evidence="8">GntR family transcriptional regulator</fullName>
    </submittedName>
</protein>
<dbReference type="RefSeq" id="WP_285572018.1">
    <property type="nucleotide sequence ID" value="NZ_BSDE01000002.1"/>
</dbReference>
<dbReference type="InterPro" id="IPR036390">
    <property type="entry name" value="WH_DNA-bd_sf"/>
</dbReference>
<dbReference type="InterPro" id="IPR000524">
    <property type="entry name" value="Tscrpt_reg_HTH_GntR"/>
</dbReference>
<dbReference type="SUPFAM" id="SSF53383">
    <property type="entry name" value="PLP-dependent transferases"/>
    <property type="match status" value="1"/>
</dbReference>
<keyword evidence="2" id="KW-0663">Pyridoxal phosphate</keyword>
<comment type="similarity">
    <text evidence="1">In the C-terminal section; belongs to the class-I pyridoxal-phosphate-dependent aminotransferase family.</text>
</comment>
<feature type="region of interest" description="Disordered" evidence="6">
    <location>
        <begin position="1"/>
        <end position="20"/>
    </location>
</feature>
<evidence type="ECO:0000256" key="1">
    <source>
        <dbReference type="ARBA" id="ARBA00005384"/>
    </source>
</evidence>
<dbReference type="SMART" id="SM00345">
    <property type="entry name" value="HTH_GNTR"/>
    <property type="match status" value="1"/>
</dbReference>
<feature type="region of interest" description="Disordered" evidence="6">
    <location>
        <begin position="80"/>
        <end position="118"/>
    </location>
</feature>
<dbReference type="PANTHER" id="PTHR46577">
    <property type="entry name" value="HTH-TYPE TRANSCRIPTIONAL REGULATORY PROTEIN GABR"/>
    <property type="match status" value="1"/>
</dbReference>
<dbReference type="PRINTS" id="PR00035">
    <property type="entry name" value="HTHGNTR"/>
</dbReference>
<reference evidence="8 9" key="1">
    <citation type="journal article" date="2023" name="Antonie Van Leeuwenhoek">
        <title>Mesoterricola silvestris gen. nov., sp. nov., Mesoterricola sediminis sp. nov., Geothrix oryzae sp. nov., Geothrix edaphica sp. nov., Geothrix rubra sp. nov., and Geothrix limicola sp. nov., six novel members of Acidobacteriota isolated from soils.</title>
        <authorList>
            <person name="Itoh H."/>
            <person name="Sugisawa Y."/>
            <person name="Mise K."/>
            <person name="Xu Z."/>
            <person name="Kuniyasu M."/>
            <person name="Ushijima N."/>
            <person name="Kawano K."/>
            <person name="Kobayashi E."/>
            <person name="Shiratori Y."/>
            <person name="Masuda Y."/>
            <person name="Senoo K."/>
        </authorList>
    </citation>
    <scope>NUCLEOTIDE SEQUENCE [LARGE SCALE GENOMIC DNA]</scope>
    <source>
        <strain evidence="8 9">Red804</strain>
    </source>
</reference>
<evidence type="ECO:0000256" key="3">
    <source>
        <dbReference type="ARBA" id="ARBA00023015"/>
    </source>
</evidence>
<keyword evidence="4" id="KW-0238">DNA-binding</keyword>
<name>A0ABQ5QE05_9BACT</name>
<dbReference type="CDD" id="cd07377">
    <property type="entry name" value="WHTH_GntR"/>
    <property type="match status" value="1"/>
</dbReference>
<evidence type="ECO:0000259" key="7">
    <source>
        <dbReference type="PROSITE" id="PS50949"/>
    </source>
</evidence>
<feature type="domain" description="HTH gntR-type" evidence="7">
    <location>
        <begin position="20"/>
        <end position="88"/>
    </location>
</feature>
<dbReference type="EMBL" id="BSDE01000002">
    <property type="protein sequence ID" value="GLH72798.1"/>
    <property type="molecule type" value="Genomic_DNA"/>
</dbReference>
<evidence type="ECO:0000256" key="2">
    <source>
        <dbReference type="ARBA" id="ARBA00022898"/>
    </source>
</evidence>
<dbReference type="Pfam" id="PF00392">
    <property type="entry name" value="GntR"/>
    <property type="match status" value="1"/>
</dbReference>
<dbReference type="InterPro" id="IPR015424">
    <property type="entry name" value="PyrdxlP-dep_Trfase"/>
</dbReference>
<evidence type="ECO:0000256" key="4">
    <source>
        <dbReference type="ARBA" id="ARBA00023125"/>
    </source>
</evidence>
<dbReference type="PANTHER" id="PTHR46577:SF1">
    <property type="entry name" value="HTH-TYPE TRANSCRIPTIONAL REGULATORY PROTEIN GABR"/>
    <property type="match status" value="1"/>
</dbReference>
<dbReference type="InterPro" id="IPR051446">
    <property type="entry name" value="HTH_trans_reg/aminotransferase"/>
</dbReference>
<evidence type="ECO:0000313" key="8">
    <source>
        <dbReference type="EMBL" id="GLH72798.1"/>
    </source>
</evidence>
<gene>
    <name evidence="8" type="ORF">GETHLI_13000</name>
</gene>
<dbReference type="Proteomes" id="UP001165069">
    <property type="component" value="Unassembled WGS sequence"/>
</dbReference>
<dbReference type="PROSITE" id="PS50949">
    <property type="entry name" value="HTH_GNTR"/>
    <property type="match status" value="1"/>
</dbReference>
<proteinExistence type="inferred from homology"/>
<comment type="caution">
    <text evidence="8">The sequence shown here is derived from an EMBL/GenBank/DDBJ whole genome shotgun (WGS) entry which is preliminary data.</text>
</comment>
<dbReference type="Gene3D" id="3.40.640.10">
    <property type="entry name" value="Type I PLP-dependent aspartate aminotransferase-like (Major domain)"/>
    <property type="match status" value="1"/>
</dbReference>
<keyword evidence="5" id="KW-0804">Transcription</keyword>
<dbReference type="Gene3D" id="1.10.10.10">
    <property type="entry name" value="Winged helix-like DNA-binding domain superfamily/Winged helix DNA-binding domain"/>
    <property type="match status" value="1"/>
</dbReference>
<dbReference type="InterPro" id="IPR036388">
    <property type="entry name" value="WH-like_DNA-bd_sf"/>
</dbReference>
<keyword evidence="3" id="KW-0805">Transcription regulation</keyword>
<accession>A0ABQ5QE05</accession>
<dbReference type="InterPro" id="IPR015421">
    <property type="entry name" value="PyrdxlP-dep_Trfase_major"/>
</dbReference>
<dbReference type="CDD" id="cd00609">
    <property type="entry name" value="AAT_like"/>
    <property type="match status" value="1"/>
</dbReference>